<dbReference type="SUPFAM" id="SSF53474">
    <property type="entry name" value="alpha/beta-Hydrolases"/>
    <property type="match status" value="1"/>
</dbReference>
<dbReference type="EMBL" id="VFSV01000022">
    <property type="protein sequence ID" value="TRD17805.1"/>
    <property type="molecule type" value="Genomic_DNA"/>
</dbReference>
<reference evidence="3 4" key="1">
    <citation type="submission" date="2019-06" db="EMBL/GenBank/DDBJ databases">
        <title>Paenimaribius caenipelagi gen. nov., sp. nov., isolated from a tidal flat.</title>
        <authorList>
            <person name="Yoon J.-H."/>
        </authorList>
    </citation>
    <scope>NUCLEOTIDE SEQUENCE [LARGE SCALE GENOMIC DNA]</scope>
    <source>
        <strain evidence="3 4">JBTF-M29</strain>
    </source>
</reference>
<dbReference type="InterPro" id="IPR001031">
    <property type="entry name" value="Thioesterase"/>
</dbReference>
<dbReference type="RefSeq" id="WP_142835188.1">
    <property type="nucleotide sequence ID" value="NZ_VFSV01000022.1"/>
</dbReference>
<dbReference type="Proteomes" id="UP000318590">
    <property type="component" value="Unassembled WGS sequence"/>
</dbReference>
<keyword evidence="4" id="KW-1185">Reference proteome</keyword>
<proteinExistence type="inferred from homology"/>
<accession>A0A547PUJ0</accession>
<dbReference type="InterPro" id="IPR012223">
    <property type="entry name" value="TEII"/>
</dbReference>
<name>A0A547PUJ0_9RHOB</name>
<dbReference type="GO" id="GO:0008610">
    <property type="term" value="P:lipid biosynthetic process"/>
    <property type="evidence" value="ECO:0007669"/>
    <property type="project" value="TreeGrafter"/>
</dbReference>
<dbReference type="InterPro" id="IPR029058">
    <property type="entry name" value="AB_hydrolase_fold"/>
</dbReference>
<dbReference type="Pfam" id="PF00975">
    <property type="entry name" value="Thioesterase"/>
    <property type="match status" value="1"/>
</dbReference>
<organism evidence="3 4">
    <name type="scientific">Palleronia caenipelagi</name>
    <dbReference type="NCBI Taxonomy" id="2489174"/>
    <lineage>
        <taxon>Bacteria</taxon>
        <taxon>Pseudomonadati</taxon>
        <taxon>Pseudomonadota</taxon>
        <taxon>Alphaproteobacteria</taxon>
        <taxon>Rhodobacterales</taxon>
        <taxon>Roseobacteraceae</taxon>
        <taxon>Palleronia</taxon>
    </lineage>
</organism>
<feature type="domain" description="Thioesterase" evidence="2">
    <location>
        <begin position="16"/>
        <end position="229"/>
    </location>
</feature>
<dbReference type="Gene3D" id="3.40.50.1820">
    <property type="entry name" value="alpha/beta hydrolase"/>
    <property type="match status" value="1"/>
</dbReference>
<dbReference type="AlphaFoldDB" id="A0A547PUJ0"/>
<evidence type="ECO:0000259" key="2">
    <source>
        <dbReference type="Pfam" id="PF00975"/>
    </source>
</evidence>
<evidence type="ECO:0000256" key="1">
    <source>
        <dbReference type="ARBA" id="ARBA00007169"/>
    </source>
</evidence>
<evidence type="ECO:0000313" key="4">
    <source>
        <dbReference type="Proteomes" id="UP000318590"/>
    </source>
</evidence>
<evidence type="ECO:0000313" key="3">
    <source>
        <dbReference type="EMBL" id="TRD17805.1"/>
    </source>
</evidence>
<protein>
    <submittedName>
        <fullName evidence="3">Thioesterase</fullName>
    </submittedName>
</protein>
<dbReference type="OrthoDB" id="8480037at2"/>
<dbReference type="PANTHER" id="PTHR11487:SF0">
    <property type="entry name" value="S-ACYL FATTY ACID SYNTHASE THIOESTERASE, MEDIUM CHAIN"/>
    <property type="match status" value="1"/>
</dbReference>
<comment type="caution">
    <text evidence="3">The sequence shown here is derived from an EMBL/GenBank/DDBJ whole genome shotgun (WGS) entry which is preliminary data.</text>
</comment>
<sequence>MTAFLRPSTVENPNLRLVMFHHAGGSGSTFFQLCRHLPPDVEVVLHEQPGRGRRHAQHAFVTMPDMVDGVARDLDDLKDDVPLALFGHSLGAIVASELARKLTSEGRPPVWLGVSGRQAPTITPRAAELHLLPDDEFLRTMLDLGGTPQRILEEPEFVRMFLKLARADFSAVDSFFARPDRIRLSCPMNAYAAVDDPWAPPGLMEDWELETYGAFAMTLFEGGHFYFAEGGCAALGRQMAQDLAHMGSHTAALQSAPTQAKETSVKWHE</sequence>
<dbReference type="PANTHER" id="PTHR11487">
    <property type="entry name" value="THIOESTERASE"/>
    <property type="match status" value="1"/>
</dbReference>
<comment type="similarity">
    <text evidence="1">Belongs to the thioesterase family.</text>
</comment>
<gene>
    <name evidence="3" type="ORF">FEV53_12615</name>
</gene>